<dbReference type="PANTHER" id="PTHR42781">
    <property type="entry name" value="SPERMIDINE/PUTRESCINE IMPORT ATP-BINDING PROTEIN POTA"/>
    <property type="match status" value="1"/>
</dbReference>
<dbReference type="PANTHER" id="PTHR42781:SF1">
    <property type="entry name" value="THIAMINE IMPORT ATP-BINDING PROTEIN THIQ"/>
    <property type="match status" value="1"/>
</dbReference>
<dbReference type="SMART" id="SM00382">
    <property type="entry name" value="AAA"/>
    <property type="match status" value="1"/>
</dbReference>
<evidence type="ECO:0000313" key="10">
    <source>
        <dbReference type="Proteomes" id="UP000242642"/>
    </source>
</evidence>
<dbReference type="RefSeq" id="WP_093317460.1">
    <property type="nucleotide sequence ID" value="NZ_FOHV01000003.1"/>
</dbReference>
<keyword evidence="4" id="KW-0547">Nucleotide-binding</keyword>
<gene>
    <name evidence="9" type="ORF">SAMN02583745_00446</name>
</gene>
<organism evidence="9 10">
    <name type="scientific">Thorsellia anophelis DSM 18579</name>
    <dbReference type="NCBI Taxonomy" id="1123402"/>
    <lineage>
        <taxon>Bacteria</taxon>
        <taxon>Pseudomonadati</taxon>
        <taxon>Pseudomonadota</taxon>
        <taxon>Gammaproteobacteria</taxon>
        <taxon>Enterobacterales</taxon>
        <taxon>Thorselliaceae</taxon>
        <taxon>Thorsellia</taxon>
    </lineage>
</organism>
<keyword evidence="3" id="KW-0997">Cell inner membrane</keyword>
<keyword evidence="6" id="KW-1278">Translocase</keyword>
<dbReference type="InterPro" id="IPR017871">
    <property type="entry name" value="ABC_transporter-like_CS"/>
</dbReference>
<dbReference type="PROSITE" id="PS00211">
    <property type="entry name" value="ABC_TRANSPORTER_1"/>
    <property type="match status" value="1"/>
</dbReference>
<dbReference type="GO" id="GO:0016887">
    <property type="term" value="F:ATP hydrolysis activity"/>
    <property type="evidence" value="ECO:0007669"/>
    <property type="project" value="InterPro"/>
</dbReference>
<dbReference type="InterPro" id="IPR003439">
    <property type="entry name" value="ABC_transporter-like_ATP-bd"/>
</dbReference>
<dbReference type="NCBIfam" id="TIGR01277">
    <property type="entry name" value="thiQ"/>
    <property type="match status" value="1"/>
</dbReference>
<dbReference type="EMBL" id="FOHV01000003">
    <property type="protein sequence ID" value="SES77180.1"/>
    <property type="molecule type" value="Genomic_DNA"/>
</dbReference>
<keyword evidence="10" id="KW-1185">Reference proteome</keyword>
<keyword evidence="5 9" id="KW-0067">ATP-binding</keyword>
<evidence type="ECO:0000259" key="8">
    <source>
        <dbReference type="PROSITE" id="PS50893"/>
    </source>
</evidence>
<dbReference type="Pfam" id="PF00005">
    <property type="entry name" value="ABC_tran"/>
    <property type="match status" value="1"/>
</dbReference>
<dbReference type="STRING" id="1123402.SAMN02583745_00446"/>
<evidence type="ECO:0000256" key="6">
    <source>
        <dbReference type="ARBA" id="ARBA00022967"/>
    </source>
</evidence>
<dbReference type="AlphaFoldDB" id="A0A1H9Z6J1"/>
<proteinExistence type="predicted"/>
<protein>
    <submittedName>
        <fullName evidence="9">Thiamine transport system ATP-binding protein</fullName>
    </submittedName>
</protein>
<dbReference type="Proteomes" id="UP000242642">
    <property type="component" value="Unassembled WGS sequence"/>
</dbReference>
<evidence type="ECO:0000313" key="9">
    <source>
        <dbReference type="EMBL" id="SES77180.1"/>
    </source>
</evidence>
<sequence length="236" mass="26486">MIELISAEVPYGSFDLSVEKGEKIAILGPSGAGKSTLLNILAGFLVPDIKLQSQKPLDKRYRLRLNAEEHSYSMPGKRPISMLFQDNNLFEHLSIYQNIAIGLHPRMKITAQQKGLLDELSQKMGLSTFMQRLPEQLSGGQRQRVALARALLRKQPILLLDEPFSALDIELRQQMLSLVNALCDETCMTTLMVTHSYDDAMLFASRILYIQEGRIIHDGSAEHVMKVLTPLVLQPS</sequence>
<keyword evidence="7" id="KW-0472">Membrane</keyword>
<evidence type="ECO:0000256" key="1">
    <source>
        <dbReference type="ARBA" id="ARBA00022448"/>
    </source>
</evidence>
<evidence type="ECO:0000256" key="5">
    <source>
        <dbReference type="ARBA" id="ARBA00022840"/>
    </source>
</evidence>
<dbReference type="GO" id="GO:0071934">
    <property type="term" value="P:thiamine transmembrane transport"/>
    <property type="evidence" value="ECO:0007669"/>
    <property type="project" value="InterPro"/>
</dbReference>
<reference evidence="10" key="1">
    <citation type="submission" date="2016-10" db="EMBL/GenBank/DDBJ databases">
        <authorList>
            <person name="Varghese N."/>
            <person name="Submissions S."/>
        </authorList>
    </citation>
    <scope>NUCLEOTIDE SEQUENCE [LARGE SCALE GENOMIC DNA]</scope>
    <source>
        <strain evidence="10">DSM 18579</strain>
    </source>
</reference>
<name>A0A1H9Z6J1_9GAMM</name>
<evidence type="ECO:0000256" key="7">
    <source>
        <dbReference type="ARBA" id="ARBA00023136"/>
    </source>
</evidence>
<accession>A0A1H9Z6J1</accession>
<evidence type="ECO:0000256" key="2">
    <source>
        <dbReference type="ARBA" id="ARBA00022475"/>
    </source>
</evidence>
<dbReference type="InterPro" id="IPR003593">
    <property type="entry name" value="AAA+_ATPase"/>
</dbReference>
<keyword evidence="2" id="KW-1003">Cell membrane</keyword>
<dbReference type="PROSITE" id="PS50893">
    <property type="entry name" value="ABC_TRANSPORTER_2"/>
    <property type="match status" value="1"/>
</dbReference>
<feature type="domain" description="ABC transporter" evidence="8">
    <location>
        <begin position="2"/>
        <end position="236"/>
    </location>
</feature>
<dbReference type="GO" id="GO:0016020">
    <property type="term" value="C:membrane"/>
    <property type="evidence" value="ECO:0007669"/>
    <property type="project" value="InterPro"/>
</dbReference>
<dbReference type="InterPro" id="IPR005968">
    <property type="entry name" value="Thiamine_ABC_ThiQ"/>
</dbReference>
<dbReference type="GO" id="GO:0005524">
    <property type="term" value="F:ATP binding"/>
    <property type="evidence" value="ECO:0007669"/>
    <property type="project" value="UniProtKB-KW"/>
</dbReference>
<dbReference type="GO" id="GO:0042626">
    <property type="term" value="F:ATPase-coupled transmembrane transporter activity"/>
    <property type="evidence" value="ECO:0007669"/>
    <property type="project" value="InterPro"/>
</dbReference>
<evidence type="ECO:0000256" key="4">
    <source>
        <dbReference type="ARBA" id="ARBA00022741"/>
    </source>
</evidence>
<dbReference type="InterPro" id="IPR050093">
    <property type="entry name" value="ABC_SmlMolc_Importer"/>
</dbReference>
<evidence type="ECO:0000256" key="3">
    <source>
        <dbReference type="ARBA" id="ARBA00022519"/>
    </source>
</evidence>
<dbReference type="Gene3D" id="3.40.50.300">
    <property type="entry name" value="P-loop containing nucleotide triphosphate hydrolases"/>
    <property type="match status" value="1"/>
</dbReference>
<keyword evidence="1" id="KW-0813">Transport</keyword>
<dbReference type="InterPro" id="IPR027417">
    <property type="entry name" value="P-loop_NTPase"/>
</dbReference>
<dbReference type="SUPFAM" id="SSF52540">
    <property type="entry name" value="P-loop containing nucleoside triphosphate hydrolases"/>
    <property type="match status" value="1"/>
</dbReference>
<dbReference type="OrthoDB" id="9802264at2"/>